<protein>
    <submittedName>
        <fullName evidence="3">Uncharacterized protein</fullName>
    </submittedName>
</protein>
<evidence type="ECO:0000256" key="1">
    <source>
        <dbReference type="SAM" id="Phobius"/>
    </source>
</evidence>
<evidence type="ECO:0000313" key="4">
    <source>
        <dbReference type="Proteomes" id="UP001153069"/>
    </source>
</evidence>
<dbReference type="Proteomes" id="UP001153069">
    <property type="component" value="Unassembled WGS sequence"/>
</dbReference>
<dbReference type="OrthoDB" id="44599at2759"/>
<dbReference type="AlphaFoldDB" id="A0A9N8E067"/>
<dbReference type="EMBL" id="CAICTM010000380">
    <property type="protein sequence ID" value="CAB9509239.1"/>
    <property type="molecule type" value="Genomic_DNA"/>
</dbReference>
<organism evidence="3 4">
    <name type="scientific">Seminavis robusta</name>
    <dbReference type="NCBI Taxonomy" id="568900"/>
    <lineage>
        <taxon>Eukaryota</taxon>
        <taxon>Sar</taxon>
        <taxon>Stramenopiles</taxon>
        <taxon>Ochrophyta</taxon>
        <taxon>Bacillariophyta</taxon>
        <taxon>Bacillariophyceae</taxon>
        <taxon>Bacillariophycidae</taxon>
        <taxon>Naviculales</taxon>
        <taxon>Naviculaceae</taxon>
        <taxon>Seminavis</taxon>
    </lineage>
</organism>
<comment type="caution">
    <text evidence="3">The sequence shown here is derived from an EMBL/GenBank/DDBJ whole genome shotgun (WGS) entry which is preliminary data.</text>
</comment>
<feature type="signal peptide" evidence="2">
    <location>
        <begin position="1"/>
        <end position="23"/>
    </location>
</feature>
<keyword evidence="1" id="KW-0812">Transmembrane</keyword>
<feature type="transmembrane region" description="Helical" evidence="1">
    <location>
        <begin position="206"/>
        <end position="231"/>
    </location>
</feature>
<sequence length="269" mass="29865">MIRPWKFYAHLILAFVALRGVSGDDNAEEGDYYQRYFEVCKDETIEVEDVSLLCDSPGAYYYGNGKYRNSETCALGDKGHVSIYFYIGEEMMGYEPYVTLKVKSNDGSMEDAYIAQDEQLCSLSGLSSQDGQACPAEGFYYLKGTVYLGNKDGNSNSLDVVATVGFRSDPEVGYFDLGGANTDYCEGGSYGKYSYAKMRKQIANAVASFLVTWGTLFFGVIAVVAFGVFLVKRIRNRNDVAFEEADEDLLDGHFNQVIVMSSSRSLVDF</sequence>
<feature type="chain" id="PRO_5040199904" evidence="2">
    <location>
        <begin position="24"/>
        <end position="269"/>
    </location>
</feature>
<keyword evidence="1" id="KW-1133">Transmembrane helix</keyword>
<keyword evidence="4" id="KW-1185">Reference proteome</keyword>
<name>A0A9N8E067_9STRA</name>
<keyword evidence="1" id="KW-0472">Membrane</keyword>
<gene>
    <name evidence="3" type="ORF">SEMRO_381_G130790.1</name>
</gene>
<evidence type="ECO:0000256" key="2">
    <source>
        <dbReference type="SAM" id="SignalP"/>
    </source>
</evidence>
<keyword evidence="2" id="KW-0732">Signal</keyword>
<reference evidence="3" key="1">
    <citation type="submission" date="2020-06" db="EMBL/GenBank/DDBJ databases">
        <authorList>
            <consortium name="Plant Systems Biology data submission"/>
        </authorList>
    </citation>
    <scope>NUCLEOTIDE SEQUENCE</scope>
    <source>
        <strain evidence="3">D6</strain>
    </source>
</reference>
<accession>A0A9N8E067</accession>
<proteinExistence type="predicted"/>
<evidence type="ECO:0000313" key="3">
    <source>
        <dbReference type="EMBL" id="CAB9509239.1"/>
    </source>
</evidence>